<name>A0A285K9B2_9ACTN</name>
<dbReference type="Gene3D" id="3.40.630.30">
    <property type="match status" value="1"/>
</dbReference>
<gene>
    <name evidence="1" type="ORF">SAMN05421748_1352</name>
</gene>
<keyword evidence="1" id="KW-0808">Transferase</keyword>
<organism evidence="1 2">
    <name type="scientific">Paractinoplanes atraurantiacus</name>
    <dbReference type="NCBI Taxonomy" id="1036182"/>
    <lineage>
        <taxon>Bacteria</taxon>
        <taxon>Bacillati</taxon>
        <taxon>Actinomycetota</taxon>
        <taxon>Actinomycetes</taxon>
        <taxon>Micromonosporales</taxon>
        <taxon>Micromonosporaceae</taxon>
        <taxon>Paractinoplanes</taxon>
    </lineage>
</organism>
<dbReference type="SUPFAM" id="SSF55729">
    <property type="entry name" value="Acyl-CoA N-acyltransferases (Nat)"/>
    <property type="match status" value="1"/>
</dbReference>
<dbReference type="OrthoDB" id="3627178at2"/>
<dbReference type="InterPro" id="IPR016181">
    <property type="entry name" value="Acyl_CoA_acyltransferase"/>
</dbReference>
<dbReference type="EMBL" id="OBDY01000035">
    <property type="protein sequence ID" value="SNY69214.1"/>
    <property type="molecule type" value="Genomic_DNA"/>
</dbReference>
<keyword evidence="2" id="KW-1185">Reference proteome</keyword>
<reference evidence="2" key="1">
    <citation type="submission" date="2017-09" db="EMBL/GenBank/DDBJ databases">
        <authorList>
            <person name="Varghese N."/>
            <person name="Submissions S."/>
        </authorList>
    </citation>
    <scope>NUCLEOTIDE SEQUENCE [LARGE SCALE GENOMIC DNA]</scope>
    <source>
        <strain evidence="2">CGMCC 4.6857</strain>
    </source>
</reference>
<dbReference type="AlphaFoldDB" id="A0A285K9B2"/>
<evidence type="ECO:0000313" key="1">
    <source>
        <dbReference type="EMBL" id="SNY69214.1"/>
    </source>
</evidence>
<sequence length="150" mass="16497">MLGNLGQLFRHDLSQWYGHLPNDDGTFNDRQLDRFLTGLEPDRHAFLITVGGRTGGYVMTAPAEGGGTSIAAFFVVRALRRTGVGRSAAIQVISRFPGRWRIGFQRYNPGVEAFWSAVATEVAGDKWEITDGPVPETRPPDTFITFILAG</sequence>
<protein>
    <submittedName>
        <fullName evidence="1">Predicted acetyltransferase</fullName>
    </submittedName>
</protein>
<dbReference type="RefSeq" id="WP_097328175.1">
    <property type="nucleotide sequence ID" value="NZ_OBDY01000035.1"/>
</dbReference>
<dbReference type="GO" id="GO:0016740">
    <property type="term" value="F:transferase activity"/>
    <property type="evidence" value="ECO:0007669"/>
    <property type="project" value="UniProtKB-KW"/>
</dbReference>
<dbReference type="Proteomes" id="UP000219612">
    <property type="component" value="Unassembled WGS sequence"/>
</dbReference>
<proteinExistence type="predicted"/>
<accession>A0A285K9B2</accession>
<evidence type="ECO:0000313" key="2">
    <source>
        <dbReference type="Proteomes" id="UP000219612"/>
    </source>
</evidence>